<feature type="compositionally biased region" description="Polar residues" evidence="2">
    <location>
        <begin position="262"/>
        <end position="271"/>
    </location>
</feature>
<dbReference type="SMART" id="SM00404">
    <property type="entry name" value="PTPc_motif"/>
    <property type="match status" value="1"/>
</dbReference>
<organism evidence="5 6">
    <name type="scientific">Cutaneotrichosporon spelunceum</name>
    <dbReference type="NCBI Taxonomy" id="1672016"/>
    <lineage>
        <taxon>Eukaryota</taxon>
        <taxon>Fungi</taxon>
        <taxon>Dikarya</taxon>
        <taxon>Basidiomycota</taxon>
        <taxon>Agaricomycotina</taxon>
        <taxon>Tremellomycetes</taxon>
        <taxon>Trichosporonales</taxon>
        <taxon>Trichosporonaceae</taxon>
        <taxon>Cutaneotrichosporon</taxon>
    </lineage>
</organism>
<feature type="domain" description="Tyrosine-protein phosphatase" evidence="3">
    <location>
        <begin position="49"/>
        <end position="327"/>
    </location>
</feature>
<dbReference type="CDD" id="cd00047">
    <property type="entry name" value="PTPc"/>
    <property type="match status" value="1"/>
</dbReference>
<feature type="compositionally biased region" description="Basic and acidic residues" evidence="2">
    <location>
        <begin position="272"/>
        <end position="285"/>
    </location>
</feature>
<comment type="caution">
    <text evidence="5">The sequence shown here is derived from an EMBL/GenBank/DDBJ whole genome shotgun (WGS) entry which is preliminary data.</text>
</comment>
<evidence type="ECO:0000259" key="3">
    <source>
        <dbReference type="PROSITE" id="PS50055"/>
    </source>
</evidence>
<dbReference type="GO" id="GO:0004725">
    <property type="term" value="F:protein tyrosine phosphatase activity"/>
    <property type="evidence" value="ECO:0007669"/>
    <property type="project" value="InterPro"/>
</dbReference>
<accession>A0AAD3TUX9</accession>
<dbReference type="Gene3D" id="3.90.190.10">
    <property type="entry name" value="Protein tyrosine phosphatase superfamily"/>
    <property type="match status" value="1"/>
</dbReference>
<dbReference type="Pfam" id="PF00102">
    <property type="entry name" value="Y_phosphatase"/>
    <property type="match status" value="1"/>
</dbReference>
<protein>
    <recommendedName>
        <fullName evidence="7">Phosphatases II</fullName>
    </recommendedName>
</protein>
<dbReference type="SUPFAM" id="SSF52799">
    <property type="entry name" value="(Phosphotyrosine protein) phosphatases II"/>
    <property type="match status" value="1"/>
</dbReference>
<dbReference type="PRINTS" id="PR00700">
    <property type="entry name" value="PRTYPHPHTASE"/>
</dbReference>
<dbReference type="InterPro" id="IPR000242">
    <property type="entry name" value="PTP_cat"/>
</dbReference>
<sequence length="327" mass="36248">MSQRNHSLNRAWSALETRELSRAVYARGAGPEGPAQAFYSTRAARARPNASVNRYSNVLPYDRAAVTLAPGDYVNASVVRAGTEWWVAAQAPRPENFGAFFRAILHHTASAHHLIAPLRPRRRREVVLVQLTGWTERGAPKADDYMPKDSVTHHHPAGNVHLARVSGSRRPALGAEYTQIALRSEGAQGVLEMTLHHYFFGAWPDHGVPEGKAVVQLRALVREVRELAEQGCEVWVHCSAGVGRTGTFIMLSSMLDRPTRGRATQETPTCDETTHDETPIPHDELSPLGPFEMQADAIARRVDALREYRCMLVQTPQQLALLYAMLA</sequence>
<comment type="similarity">
    <text evidence="1">Belongs to the protein-tyrosine phosphatase family. Non-receptor class subfamily.</text>
</comment>
<feature type="domain" description="Tyrosine specific protein phosphatases" evidence="4">
    <location>
        <begin position="218"/>
        <end position="320"/>
    </location>
</feature>
<dbReference type="PROSITE" id="PS50056">
    <property type="entry name" value="TYR_PHOSPHATASE_2"/>
    <property type="match status" value="1"/>
</dbReference>
<dbReference type="InterPro" id="IPR000387">
    <property type="entry name" value="Tyr_Pase_dom"/>
</dbReference>
<proteinExistence type="inferred from homology"/>
<evidence type="ECO:0000259" key="4">
    <source>
        <dbReference type="PROSITE" id="PS50056"/>
    </source>
</evidence>
<dbReference type="PROSITE" id="PS50055">
    <property type="entry name" value="TYR_PHOSPHATASE_PTP"/>
    <property type="match status" value="1"/>
</dbReference>
<evidence type="ECO:0000313" key="5">
    <source>
        <dbReference type="EMBL" id="GMK57063.1"/>
    </source>
</evidence>
<gene>
    <name evidence="5" type="ORF">CspeluHIS016_0309030</name>
</gene>
<dbReference type="AlphaFoldDB" id="A0AAD3TUX9"/>
<reference evidence="5" key="2">
    <citation type="submission" date="2023-06" db="EMBL/GenBank/DDBJ databases">
        <authorList>
            <person name="Kobayashi Y."/>
            <person name="Kayamori A."/>
            <person name="Aoki K."/>
            <person name="Shiwa Y."/>
            <person name="Fujita N."/>
            <person name="Sugita T."/>
            <person name="Iwasaki W."/>
            <person name="Tanaka N."/>
            <person name="Takashima M."/>
        </authorList>
    </citation>
    <scope>NUCLEOTIDE SEQUENCE</scope>
    <source>
        <strain evidence="5">HIS016</strain>
    </source>
</reference>
<evidence type="ECO:0008006" key="7">
    <source>
        <dbReference type="Google" id="ProtNLM"/>
    </source>
</evidence>
<dbReference type="InterPro" id="IPR003595">
    <property type="entry name" value="Tyr_Pase_cat"/>
</dbReference>
<name>A0AAD3TUX9_9TREE</name>
<evidence type="ECO:0000313" key="6">
    <source>
        <dbReference type="Proteomes" id="UP001222932"/>
    </source>
</evidence>
<evidence type="ECO:0000256" key="2">
    <source>
        <dbReference type="SAM" id="MobiDB-lite"/>
    </source>
</evidence>
<dbReference type="InterPro" id="IPR016130">
    <property type="entry name" value="Tyr_Pase_AS"/>
</dbReference>
<keyword evidence="6" id="KW-1185">Reference proteome</keyword>
<reference evidence="5" key="1">
    <citation type="journal article" date="2023" name="BMC Genomics">
        <title>Chromosome-level genome assemblies of Cutaneotrichosporon spp. (Trichosporonales, Basidiomycota) reveal imbalanced evolution between nucleotide sequences and chromosome synteny.</title>
        <authorList>
            <person name="Kobayashi Y."/>
            <person name="Kayamori A."/>
            <person name="Aoki K."/>
            <person name="Shiwa Y."/>
            <person name="Matsutani M."/>
            <person name="Fujita N."/>
            <person name="Sugita T."/>
            <person name="Iwasaki W."/>
            <person name="Tanaka N."/>
            <person name="Takashima M."/>
        </authorList>
    </citation>
    <scope>NUCLEOTIDE SEQUENCE</scope>
    <source>
        <strain evidence="5">HIS016</strain>
    </source>
</reference>
<dbReference type="InterPro" id="IPR029021">
    <property type="entry name" value="Prot-tyrosine_phosphatase-like"/>
</dbReference>
<dbReference type="SMART" id="SM00194">
    <property type="entry name" value="PTPc"/>
    <property type="match status" value="1"/>
</dbReference>
<dbReference type="PROSITE" id="PS00383">
    <property type="entry name" value="TYR_PHOSPHATASE_1"/>
    <property type="match status" value="1"/>
</dbReference>
<dbReference type="InterPro" id="IPR050348">
    <property type="entry name" value="Protein-Tyr_Phosphatase"/>
</dbReference>
<dbReference type="EMBL" id="BTCM01000003">
    <property type="protein sequence ID" value="GMK57063.1"/>
    <property type="molecule type" value="Genomic_DNA"/>
</dbReference>
<evidence type="ECO:0000256" key="1">
    <source>
        <dbReference type="ARBA" id="ARBA00009649"/>
    </source>
</evidence>
<dbReference type="Proteomes" id="UP001222932">
    <property type="component" value="Unassembled WGS sequence"/>
</dbReference>
<feature type="region of interest" description="Disordered" evidence="2">
    <location>
        <begin position="257"/>
        <end position="287"/>
    </location>
</feature>
<dbReference type="PANTHER" id="PTHR19134:SF449">
    <property type="entry name" value="TYROSINE-PROTEIN PHOSPHATASE 1"/>
    <property type="match status" value="1"/>
</dbReference>
<dbReference type="PANTHER" id="PTHR19134">
    <property type="entry name" value="RECEPTOR-TYPE TYROSINE-PROTEIN PHOSPHATASE"/>
    <property type="match status" value="1"/>
</dbReference>